<feature type="region of interest" description="Disordered" evidence="1">
    <location>
        <begin position="1"/>
        <end position="30"/>
    </location>
</feature>
<evidence type="ECO:0000313" key="4">
    <source>
        <dbReference type="Proteomes" id="UP000281261"/>
    </source>
</evidence>
<proteinExistence type="predicted"/>
<evidence type="ECO:0000256" key="2">
    <source>
        <dbReference type="SAM" id="Phobius"/>
    </source>
</evidence>
<protein>
    <submittedName>
        <fullName evidence="3">Uncharacterized protein</fullName>
    </submittedName>
</protein>
<feature type="transmembrane region" description="Helical" evidence="2">
    <location>
        <begin position="32"/>
        <end position="49"/>
    </location>
</feature>
<dbReference type="EMBL" id="QMNG01000071">
    <property type="protein sequence ID" value="RLC36251.1"/>
    <property type="molecule type" value="Genomic_DNA"/>
</dbReference>
<name>A0A420ZBI2_UNCK3</name>
<keyword evidence="2" id="KW-1133">Transmembrane helix</keyword>
<keyword evidence="2" id="KW-0812">Transmembrane</keyword>
<comment type="caution">
    <text evidence="3">The sequence shown here is derived from an EMBL/GenBank/DDBJ whole genome shotgun (WGS) entry which is preliminary data.</text>
</comment>
<keyword evidence="2" id="KW-0472">Membrane</keyword>
<sequence length="303" mass="34195">MSLYNQDGRDYSSPVKWEPPPPQPRRGSSWEGSSLLICCLVIIIGWLLWDKFTHQPIPAPTTDIHVTPVNEMPAQFSTEPAQPIYPEPSSASESFVEDTSLPDFSFHLRPLNAVSFYCSQEAEATAIVEGLATYHVKWTVKPRLHQLYLSPLDTITRSVRISATEPLYYSNDPSMDGENAIQVDLYDHAGGKLLDTCWLDVNAMNPLDVDLPGYARMSPSPLPPTVIVPSIEWEGDSIPIFPYHRSRTHIPDGMVFEWRWEKGELAGTDAIFAIPGDFFYKDQTLLLTVSYRGFSDRDEMQIN</sequence>
<dbReference type="Proteomes" id="UP000281261">
    <property type="component" value="Unassembled WGS sequence"/>
</dbReference>
<dbReference type="AlphaFoldDB" id="A0A420ZBI2"/>
<evidence type="ECO:0000256" key="1">
    <source>
        <dbReference type="SAM" id="MobiDB-lite"/>
    </source>
</evidence>
<evidence type="ECO:0000313" key="3">
    <source>
        <dbReference type="EMBL" id="RLC36251.1"/>
    </source>
</evidence>
<reference evidence="3 4" key="1">
    <citation type="submission" date="2018-06" db="EMBL/GenBank/DDBJ databases">
        <title>Extensive metabolic versatility and redundancy in microbially diverse, dynamic hydrothermal sediments.</title>
        <authorList>
            <person name="Dombrowski N."/>
            <person name="Teske A."/>
            <person name="Baker B.J."/>
        </authorList>
    </citation>
    <scope>NUCLEOTIDE SEQUENCE [LARGE SCALE GENOMIC DNA]</scope>
    <source>
        <strain evidence="3">B79_G16</strain>
    </source>
</reference>
<accession>A0A420ZBI2</accession>
<gene>
    <name evidence="3" type="ORF">DRH29_04945</name>
</gene>
<organism evidence="3 4">
    <name type="scientific">candidate division Kazan bacterium</name>
    <dbReference type="NCBI Taxonomy" id="2202143"/>
    <lineage>
        <taxon>Bacteria</taxon>
        <taxon>Bacteria division Kazan-3B-28</taxon>
    </lineage>
</organism>